<dbReference type="Gene3D" id="3.90.280.10">
    <property type="entry name" value="PEBP-like"/>
    <property type="match status" value="1"/>
</dbReference>
<evidence type="ECO:0000313" key="2">
    <source>
        <dbReference type="EMBL" id="PPC74301.1"/>
    </source>
</evidence>
<dbReference type="InterPro" id="IPR036610">
    <property type="entry name" value="PEBP-like_sf"/>
</dbReference>
<comment type="caution">
    <text evidence="2">The sequence shown here is derived from an EMBL/GenBank/DDBJ whole genome shotgun (WGS) entry which is preliminary data.</text>
</comment>
<dbReference type="EMBL" id="PRLP01000150">
    <property type="protein sequence ID" value="PPC74301.1"/>
    <property type="molecule type" value="Genomic_DNA"/>
</dbReference>
<accession>A0A2S5KHL3</accession>
<dbReference type="AlphaFoldDB" id="A0A2S5KHL3"/>
<name>A0A2S5KHL3_9PROT</name>
<evidence type="ECO:0000313" key="3">
    <source>
        <dbReference type="Proteomes" id="UP000238196"/>
    </source>
</evidence>
<keyword evidence="1" id="KW-0732">Signal</keyword>
<dbReference type="NCBIfam" id="TIGR00481">
    <property type="entry name" value="YbhB/YbcL family Raf kinase inhibitor-like protein"/>
    <property type="match status" value="1"/>
</dbReference>
<protein>
    <submittedName>
        <fullName evidence="2">YbhB/YbcL family Raf kinase inhibitor-like protein</fullName>
    </submittedName>
</protein>
<sequence>MERFMSTFAARMAFPAMMLAAVAANAGAFELTSTDMANGQPLTSRQEYQGFGCSGDNLSPQLSWSGAPAGTKAFAVFAYDPDAPTGSGWWHWQVVNIPAGVSSLATGAGDPARQLMPAGAVQRNNDYGQPGFGGACPPQGQGVHRYQFTVYALASTLELPENASAALTGYMVKANALGSATLEALYQRP</sequence>
<dbReference type="InterPro" id="IPR005247">
    <property type="entry name" value="YbhB_YbcL/LppC-like"/>
</dbReference>
<dbReference type="Pfam" id="PF01161">
    <property type="entry name" value="PBP"/>
    <property type="match status" value="1"/>
</dbReference>
<feature type="signal peptide" evidence="1">
    <location>
        <begin position="1"/>
        <end position="28"/>
    </location>
</feature>
<organism evidence="2 3">
    <name type="scientific">Proteobacteria bacterium 228</name>
    <dbReference type="NCBI Taxonomy" id="2083153"/>
    <lineage>
        <taxon>Bacteria</taxon>
        <taxon>Pseudomonadati</taxon>
        <taxon>Pseudomonadota</taxon>
    </lineage>
</organism>
<dbReference type="OrthoDB" id="9797506at2"/>
<gene>
    <name evidence="2" type="ORF">C4K68_26525</name>
</gene>
<evidence type="ECO:0000256" key="1">
    <source>
        <dbReference type="SAM" id="SignalP"/>
    </source>
</evidence>
<proteinExistence type="predicted"/>
<dbReference type="InterPro" id="IPR008914">
    <property type="entry name" value="PEBP"/>
</dbReference>
<dbReference type="Proteomes" id="UP000238196">
    <property type="component" value="Unassembled WGS sequence"/>
</dbReference>
<dbReference type="PANTHER" id="PTHR30289">
    <property type="entry name" value="UNCHARACTERIZED PROTEIN YBCL-RELATED"/>
    <property type="match status" value="1"/>
</dbReference>
<reference evidence="2 3" key="1">
    <citation type="submission" date="2018-02" db="EMBL/GenBank/DDBJ databases">
        <title>novel marine gammaproteobacteria from coastal saline agro ecosystem.</title>
        <authorList>
            <person name="Krishnan R."/>
            <person name="Ramesh Kumar N."/>
        </authorList>
    </citation>
    <scope>NUCLEOTIDE SEQUENCE [LARGE SCALE GENOMIC DNA]</scope>
    <source>
        <strain evidence="2 3">228</strain>
    </source>
</reference>
<dbReference type="SUPFAM" id="SSF49777">
    <property type="entry name" value="PEBP-like"/>
    <property type="match status" value="1"/>
</dbReference>
<dbReference type="PANTHER" id="PTHR30289:SF1">
    <property type="entry name" value="PEBP (PHOSPHATIDYLETHANOLAMINE-BINDING PROTEIN) FAMILY PROTEIN"/>
    <property type="match status" value="1"/>
</dbReference>
<keyword evidence="2" id="KW-0649">Protein kinase inhibitor</keyword>
<dbReference type="GO" id="GO:0004860">
    <property type="term" value="F:protein kinase inhibitor activity"/>
    <property type="evidence" value="ECO:0007669"/>
    <property type="project" value="UniProtKB-KW"/>
</dbReference>
<dbReference type="CDD" id="cd00865">
    <property type="entry name" value="PEBP_bact_arch"/>
    <property type="match status" value="1"/>
</dbReference>
<feature type="chain" id="PRO_5015726607" evidence="1">
    <location>
        <begin position="29"/>
        <end position="189"/>
    </location>
</feature>